<sequence length="86" mass="9287">MEVSVSTLRAELKQWIDAARSGEDVVITDRGIPVARLSGIASADLLSRLQREGLLAPPEGPRVAAHVQDRHGPAQALSGLARRLRR</sequence>
<proteinExistence type="inferred from homology"/>
<feature type="region of interest" description="Disordered" evidence="3">
    <location>
        <begin position="62"/>
        <end position="86"/>
    </location>
</feature>
<protein>
    <recommendedName>
        <fullName evidence="2">Antitoxin</fullName>
    </recommendedName>
</protein>
<dbReference type="EMBL" id="JABCJJ010000001">
    <property type="protein sequence ID" value="NMR18720.1"/>
    <property type="molecule type" value="Genomic_DNA"/>
</dbReference>
<organism evidence="4 5">
    <name type="scientific">Cellulomonas fimi</name>
    <dbReference type="NCBI Taxonomy" id="1708"/>
    <lineage>
        <taxon>Bacteria</taxon>
        <taxon>Bacillati</taxon>
        <taxon>Actinomycetota</taxon>
        <taxon>Actinomycetes</taxon>
        <taxon>Micrococcales</taxon>
        <taxon>Cellulomonadaceae</taxon>
        <taxon>Cellulomonas</taxon>
    </lineage>
</organism>
<comment type="caution">
    <text evidence="4">The sequence shown here is derived from an EMBL/GenBank/DDBJ whole genome shotgun (WGS) entry which is preliminary data.</text>
</comment>
<comment type="similarity">
    <text evidence="1 2">Belongs to the phD/YefM antitoxin family.</text>
</comment>
<evidence type="ECO:0000313" key="5">
    <source>
        <dbReference type="Proteomes" id="UP000562124"/>
    </source>
</evidence>
<dbReference type="PANTHER" id="PTHR35377:SF5">
    <property type="entry name" value="ANTITOXIN VAPB46"/>
    <property type="match status" value="1"/>
</dbReference>
<dbReference type="Proteomes" id="UP000562124">
    <property type="component" value="Unassembled WGS sequence"/>
</dbReference>
<evidence type="ECO:0000256" key="1">
    <source>
        <dbReference type="ARBA" id="ARBA00009981"/>
    </source>
</evidence>
<dbReference type="PANTHER" id="PTHR35377">
    <property type="entry name" value="ANTITOXIN VAPB49-RELATED-RELATED"/>
    <property type="match status" value="1"/>
</dbReference>
<keyword evidence="5" id="KW-1185">Reference proteome</keyword>
<evidence type="ECO:0000256" key="3">
    <source>
        <dbReference type="SAM" id="MobiDB-lite"/>
    </source>
</evidence>
<dbReference type="AlphaFoldDB" id="A0A7Y0QFZ6"/>
<name>A0A7Y0QFZ6_CELFI</name>
<dbReference type="SUPFAM" id="SSF143120">
    <property type="entry name" value="YefM-like"/>
    <property type="match status" value="1"/>
</dbReference>
<dbReference type="Gene3D" id="3.40.1620.10">
    <property type="entry name" value="YefM-like domain"/>
    <property type="match status" value="1"/>
</dbReference>
<dbReference type="InterPro" id="IPR036165">
    <property type="entry name" value="YefM-like_sf"/>
</dbReference>
<gene>
    <name evidence="4" type="ORF">HIR71_00515</name>
</gene>
<dbReference type="RefSeq" id="WP_169322650.1">
    <property type="nucleotide sequence ID" value="NZ_JABCJJ010000001.1"/>
</dbReference>
<dbReference type="NCBIfam" id="TIGR01552">
    <property type="entry name" value="phd_fam"/>
    <property type="match status" value="1"/>
</dbReference>
<evidence type="ECO:0000313" key="4">
    <source>
        <dbReference type="EMBL" id="NMR18720.1"/>
    </source>
</evidence>
<accession>A0A7Y0QFZ6</accession>
<dbReference type="GO" id="GO:0097351">
    <property type="term" value="F:toxin sequestering activity"/>
    <property type="evidence" value="ECO:0007669"/>
    <property type="project" value="TreeGrafter"/>
</dbReference>
<dbReference type="Pfam" id="PF02604">
    <property type="entry name" value="PhdYeFM_antitox"/>
    <property type="match status" value="1"/>
</dbReference>
<dbReference type="InterPro" id="IPR006442">
    <property type="entry name" value="Antitoxin_Phd/YefM"/>
</dbReference>
<reference evidence="4 5" key="1">
    <citation type="submission" date="2020-04" db="EMBL/GenBank/DDBJ databases">
        <title>Sequencing and Assembly of C. fimi.</title>
        <authorList>
            <person name="Ramsey A.R."/>
        </authorList>
    </citation>
    <scope>NUCLEOTIDE SEQUENCE [LARGE SCALE GENOMIC DNA]</scope>
    <source>
        <strain evidence="4 5">SB</strain>
    </source>
</reference>
<comment type="function">
    <text evidence="2">Antitoxin component of a type II toxin-antitoxin (TA) system.</text>
</comment>
<evidence type="ECO:0000256" key="2">
    <source>
        <dbReference type="RuleBase" id="RU362080"/>
    </source>
</evidence>
<dbReference type="InterPro" id="IPR051416">
    <property type="entry name" value="phD-YefM_TA_antitoxins"/>
</dbReference>